<reference evidence="1 2" key="1">
    <citation type="submission" date="2016-07" db="EMBL/GenBank/DDBJ databases">
        <title>Comparative genomics of the entomopathogenic fungus Beauveria bassiana.</title>
        <authorList>
            <person name="Valero Jimenez C.A."/>
            <person name="Zwaan B.J."/>
            <person name="Van Kan J.A."/>
            <person name="Takken W."/>
            <person name="Debets A.J."/>
            <person name="Schoustra S.E."/>
            <person name="Koenraadt C.J."/>
        </authorList>
    </citation>
    <scope>NUCLEOTIDE SEQUENCE [LARGE SCALE GENOMIC DNA]</scope>
    <source>
        <strain evidence="1 2">ARSEF 8028</strain>
    </source>
</reference>
<dbReference type="Proteomes" id="UP000237441">
    <property type="component" value="Unassembled WGS sequence"/>
</dbReference>
<comment type="caution">
    <text evidence="1">The sequence shown here is derived from an EMBL/GenBank/DDBJ whole genome shotgun (WGS) entry which is preliminary data.</text>
</comment>
<name>A0A2S7YMJ9_BEABA</name>
<proteinExistence type="predicted"/>
<dbReference type="AlphaFoldDB" id="A0A2S7YMJ9"/>
<evidence type="ECO:0000313" key="1">
    <source>
        <dbReference type="EMBL" id="PQK17243.1"/>
    </source>
</evidence>
<gene>
    <name evidence="1" type="ORF">BB8028_0007g04380</name>
</gene>
<protein>
    <submittedName>
        <fullName evidence="1">Uncharacterized protein</fullName>
    </submittedName>
</protein>
<evidence type="ECO:0000313" key="2">
    <source>
        <dbReference type="Proteomes" id="UP000237441"/>
    </source>
</evidence>
<sequence>MGVFTCAMCLIEDGDGVSFSMLLTYLWLMSGLIRPTSAIQGREDARFRGRRTSSAFDAATLLCLQRATRRLGGDSDDAETLKMGERSIQIGKKRATRLVLQAACRHRRHSSNKTSHVDAAVQVRRANDNSYQHGDVGKDVIEGGHWPLARRC</sequence>
<dbReference type="EMBL" id="JRHA01000007">
    <property type="protein sequence ID" value="PQK17243.1"/>
    <property type="molecule type" value="Genomic_DNA"/>
</dbReference>
<organism evidence="1 2">
    <name type="scientific">Beauveria bassiana</name>
    <name type="common">White muscardine disease fungus</name>
    <name type="synonym">Tritirachium shiotae</name>
    <dbReference type="NCBI Taxonomy" id="176275"/>
    <lineage>
        <taxon>Eukaryota</taxon>
        <taxon>Fungi</taxon>
        <taxon>Dikarya</taxon>
        <taxon>Ascomycota</taxon>
        <taxon>Pezizomycotina</taxon>
        <taxon>Sordariomycetes</taxon>
        <taxon>Hypocreomycetidae</taxon>
        <taxon>Hypocreales</taxon>
        <taxon>Cordycipitaceae</taxon>
        <taxon>Beauveria</taxon>
    </lineage>
</organism>
<accession>A0A2S7YMJ9</accession>